<protein>
    <submittedName>
        <fullName evidence="1">Uncharacterized protein</fullName>
    </submittedName>
</protein>
<evidence type="ECO:0000313" key="2">
    <source>
        <dbReference type="Proteomes" id="UP000807342"/>
    </source>
</evidence>
<accession>A0A9P6C0K9</accession>
<keyword evidence="2" id="KW-1185">Reference proteome</keyword>
<dbReference type="AlphaFoldDB" id="A0A9P6C0K9"/>
<gene>
    <name evidence="1" type="ORF">P691DRAFT_806951</name>
</gene>
<evidence type="ECO:0000313" key="1">
    <source>
        <dbReference type="EMBL" id="KAF9444715.1"/>
    </source>
</evidence>
<proteinExistence type="predicted"/>
<dbReference type="EMBL" id="MU151353">
    <property type="protein sequence ID" value="KAF9444715.1"/>
    <property type="molecule type" value="Genomic_DNA"/>
</dbReference>
<name>A0A9P6C0K9_9AGAR</name>
<sequence>MQSRTTLETFSLPILPVKLPWSRLHSEHYSKAKAESSAGIESLEPFDTEHPENATSLNGPTLFLFAFPS</sequence>
<organism evidence="1 2">
    <name type="scientific">Macrolepiota fuliginosa MF-IS2</name>
    <dbReference type="NCBI Taxonomy" id="1400762"/>
    <lineage>
        <taxon>Eukaryota</taxon>
        <taxon>Fungi</taxon>
        <taxon>Dikarya</taxon>
        <taxon>Basidiomycota</taxon>
        <taxon>Agaricomycotina</taxon>
        <taxon>Agaricomycetes</taxon>
        <taxon>Agaricomycetidae</taxon>
        <taxon>Agaricales</taxon>
        <taxon>Agaricineae</taxon>
        <taxon>Agaricaceae</taxon>
        <taxon>Macrolepiota</taxon>
    </lineage>
</organism>
<dbReference type="OrthoDB" id="6486656at2759"/>
<reference evidence="1" key="1">
    <citation type="submission" date="2020-11" db="EMBL/GenBank/DDBJ databases">
        <authorList>
            <consortium name="DOE Joint Genome Institute"/>
            <person name="Ahrendt S."/>
            <person name="Riley R."/>
            <person name="Andreopoulos W."/>
            <person name="Labutti K."/>
            <person name="Pangilinan J."/>
            <person name="Ruiz-Duenas F.J."/>
            <person name="Barrasa J.M."/>
            <person name="Sanchez-Garcia M."/>
            <person name="Camarero S."/>
            <person name="Miyauchi S."/>
            <person name="Serrano A."/>
            <person name="Linde D."/>
            <person name="Babiker R."/>
            <person name="Drula E."/>
            <person name="Ayuso-Fernandez I."/>
            <person name="Pacheco R."/>
            <person name="Padilla G."/>
            <person name="Ferreira P."/>
            <person name="Barriuso J."/>
            <person name="Kellner H."/>
            <person name="Castanera R."/>
            <person name="Alfaro M."/>
            <person name="Ramirez L."/>
            <person name="Pisabarro A.G."/>
            <person name="Kuo A."/>
            <person name="Tritt A."/>
            <person name="Lipzen A."/>
            <person name="He G."/>
            <person name="Yan M."/>
            <person name="Ng V."/>
            <person name="Cullen D."/>
            <person name="Martin F."/>
            <person name="Rosso M.-N."/>
            <person name="Henrissat B."/>
            <person name="Hibbett D."/>
            <person name="Martinez A.T."/>
            <person name="Grigoriev I.V."/>
        </authorList>
    </citation>
    <scope>NUCLEOTIDE SEQUENCE</scope>
    <source>
        <strain evidence="1">MF-IS2</strain>
    </source>
</reference>
<comment type="caution">
    <text evidence="1">The sequence shown here is derived from an EMBL/GenBank/DDBJ whole genome shotgun (WGS) entry which is preliminary data.</text>
</comment>
<dbReference type="Proteomes" id="UP000807342">
    <property type="component" value="Unassembled WGS sequence"/>
</dbReference>